<keyword evidence="4 6" id="KW-1133">Transmembrane helix</keyword>
<evidence type="ECO:0000256" key="3">
    <source>
        <dbReference type="ARBA" id="ARBA00022692"/>
    </source>
</evidence>
<comment type="subcellular location">
    <subcellularLocation>
        <location evidence="1 6">Cell membrane</location>
        <topology evidence="1 6">Multi-pass membrane protein</topology>
    </subcellularLocation>
</comment>
<evidence type="ECO:0000313" key="9">
    <source>
        <dbReference type="Proteomes" id="UP000036503"/>
    </source>
</evidence>
<feature type="domain" description="VTT" evidence="7">
    <location>
        <begin position="75"/>
        <end position="190"/>
    </location>
</feature>
<feature type="transmembrane region" description="Helical" evidence="6">
    <location>
        <begin position="172"/>
        <end position="190"/>
    </location>
</feature>
<dbReference type="FunCoup" id="A0A0J6WS78">
    <property type="interactions" value="43"/>
</dbReference>
<dbReference type="InParanoid" id="A0A0J6WS78"/>
<protein>
    <recommendedName>
        <fullName evidence="6">TVP38/TMEM64 family membrane protein</fullName>
    </recommendedName>
</protein>
<comment type="similarity">
    <text evidence="6">Belongs to the TVP38/TMEM64 family.</text>
</comment>
<name>A0A0J6WS78_9FIRM</name>
<organism evidence="8 9">
    <name type="scientific">Megasphaera cerevisiae DSM 20462</name>
    <dbReference type="NCBI Taxonomy" id="1122219"/>
    <lineage>
        <taxon>Bacteria</taxon>
        <taxon>Bacillati</taxon>
        <taxon>Bacillota</taxon>
        <taxon>Negativicutes</taxon>
        <taxon>Veillonellales</taxon>
        <taxon>Veillonellaceae</taxon>
        <taxon>Megasphaera</taxon>
    </lineage>
</organism>
<dbReference type="PANTHER" id="PTHR12677">
    <property type="entry name" value="GOLGI APPARATUS MEMBRANE PROTEIN TVP38-RELATED"/>
    <property type="match status" value="1"/>
</dbReference>
<proteinExistence type="inferred from homology"/>
<gene>
    <name evidence="8" type="ORF">AB840_13900</name>
</gene>
<evidence type="ECO:0000256" key="1">
    <source>
        <dbReference type="ARBA" id="ARBA00004651"/>
    </source>
</evidence>
<dbReference type="InterPro" id="IPR015414">
    <property type="entry name" value="TMEM64"/>
</dbReference>
<dbReference type="InterPro" id="IPR032816">
    <property type="entry name" value="VTT_dom"/>
</dbReference>
<feature type="transmembrane region" description="Helical" evidence="6">
    <location>
        <begin position="95"/>
        <end position="116"/>
    </location>
</feature>
<dbReference type="RefSeq" id="WP_053078202.1">
    <property type="nucleotide sequence ID" value="NZ_FUXD01000072.1"/>
</dbReference>
<evidence type="ECO:0000259" key="7">
    <source>
        <dbReference type="Pfam" id="PF09335"/>
    </source>
</evidence>
<sequence>MKHSTWEKWFQWAIAAGIAGILGMIHIFIPDFYSTVLRLTLDGNIDGLTTYVSSFGYGAVAISVFMIVLTNMTGLPSIPFLTVNGVIFGLGPGILISWFGEVIGIEIGFVIMRTFLRNKAQKLIERNHLLGKLDTYSTVKNMMISRAVPYSPNVVFTALAAMSRISFRKHTMATLIGKVPAVVVEVWLGHDLLKWSKHGTRFLIWVGIVVTMYCCYHQYRKHKK</sequence>
<keyword evidence="2 6" id="KW-1003">Cell membrane</keyword>
<evidence type="ECO:0000313" key="8">
    <source>
        <dbReference type="EMBL" id="KMO85374.1"/>
    </source>
</evidence>
<accession>A0A0J6WS78</accession>
<feature type="transmembrane region" description="Helical" evidence="6">
    <location>
        <begin position="202"/>
        <end position="219"/>
    </location>
</feature>
<dbReference type="GO" id="GO:0005886">
    <property type="term" value="C:plasma membrane"/>
    <property type="evidence" value="ECO:0007669"/>
    <property type="project" value="UniProtKB-SubCell"/>
</dbReference>
<dbReference type="AlphaFoldDB" id="A0A0J6WS78"/>
<reference evidence="8 9" key="1">
    <citation type="submission" date="2015-06" db="EMBL/GenBank/DDBJ databases">
        <title>Draft genome sequence of beer spoilage bacterium Megasphaera cerevisiae type strain 20462.</title>
        <authorList>
            <person name="Kutumbaka K."/>
            <person name="Pasmowitz J."/>
            <person name="Mategko J."/>
            <person name="Reyes D."/>
            <person name="Friedrich A."/>
            <person name="Han S."/>
            <person name="Martens-Habbena W."/>
            <person name="Neal-McKinney J."/>
            <person name="Janagama H.K."/>
            <person name="Nadala C."/>
            <person name="Samadpour M."/>
        </authorList>
    </citation>
    <scope>NUCLEOTIDE SEQUENCE [LARGE SCALE GENOMIC DNA]</scope>
    <source>
        <strain evidence="8 9">DSM 20462</strain>
    </source>
</reference>
<feature type="transmembrane region" description="Helical" evidence="6">
    <location>
        <begin position="54"/>
        <end position="75"/>
    </location>
</feature>
<dbReference type="STRING" id="39029.BSR42_06940"/>
<evidence type="ECO:0000256" key="5">
    <source>
        <dbReference type="ARBA" id="ARBA00023136"/>
    </source>
</evidence>
<dbReference type="Pfam" id="PF09335">
    <property type="entry name" value="VTT_dom"/>
    <property type="match status" value="1"/>
</dbReference>
<keyword evidence="3 6" id="KW-0812">Transmembrane</keyword>
<evidence type="ECO:0000256" key="4">
    <source>
        <dbReference type="ARBA" id="ARBA00022989"/>
    </source>
</evidence>
<keyword evidence="9" id="KW-1185">Reference proteome</keyword>
<comment type="caution">
    <text evidence="8">The sequence shown here is derived from an EMBL/GenBank/DDBJ whole genome shotgun (WGS) entry which is preliminary data.</text>
</comment>
<dbReference type="OrthoDB" id="3034435at2"/>
<keyword evidence="5 6" id="KW-0472">Membrane</keyword>
<evidence type="ECO:0000256" key="6">
    <source>
        <dbReference type="RuleBase" id="RU366058"/>
    </source>
</evidence>
<feature type="transmembrane region" description="Helical" evidence="6">
    <location>
        <begin position="12"/>
        <end position="33"/>
    </location>
</feature>
<dbReference type="EMBL" id="LEKT01000068">
    <property type="protein sequence ID" value="KMO85374.1"/>
    <property type="molecule type" value="Genomic_DNA"/>
</dbReference>
<evidence type="ECO:0000256" key="2">
    <source>
        <dbReference type="ARBA" id="ARBA00022475"/>
    </source>
</evidence>
<dbReference type="PATRIC" id="fig|1122219.3.peg.3006"/>
<dbReference type="Proteomes" id="UP000036503">
    <property type="component" value="Unassembled WGS sequence"/>
</dbReference>
<dbReference type="PANTHER" id="PTHR12677:SF59">
    <property type="entry name" value="GOLGI APPARATUS MEMBRANE PROTEIN TVP38-RELATED"/>
    <property type="match status" value="1"/>
</dbReference>